<dbReference type="AlphaFoldDB" id="A0A7L4WDR0"/>
<reference evidence="2 3" key="1">
    <citation type="submission" date="2016-09" db="EMBL/GenBank/DDBJ databases">
        <title>Lactic acid bacteria from MAP meat Genome sequencing and assembly.</title>
        <authorList>
            <person name="Behr J."/>
            <person name="Hilgarth M."/>
            <person name="Vogel R.F."/>
        </authorList>
    </citation>
    <scope>NUCLEOTIDE SEQUENCE [LARGE SCALE GENOMIC DNA]</scope>
    <source>
        <strain evidence="2 3">TMW21615</strain>
    </source>
</reference>
<evidence type="ECO:0000256" key="1">
    <source>
        <dbReference type="SAM" id="Coils"/>
    </source>
</evidence>
<gene>
    <name evidence="2" type="ORF">BHS01_07175</name>
</gene>
<name>A0A7L4WDR0_9LACT</name>
<dbReference type="Proteomes" id="UP000516280">
    <property type="component" value="Chromosome"/>
</dbReference>
<dbReference type="RefSeq" id="WP_188347973.1">
    <property type="nucleotide sequence ID" value="NZ_CP017195.1"/>
</dbReference>
<dbReference type="KEGG" id="lpaa:BHS01_07175"/>
<feature type="coiled-coil region" evidence="1">
    <location>
        <begin position="6"/>
        <end position="40"/>
    </location>
</feature>
<keyword evidence="1" id="KW-0175">Coiled coil</keyword>
<protein>
    <submittedName>
        <fullName evidence="2">Uncharacterized protein</fullName>
    </submittedName>
</protein>
<accession>A0A7L4WDR0</accession>
<sequence>MDNQERRAVEEAYDDTMRQLNQAEDIVNDYHSQMQQKTRQLVDYVYSFYRDIPGGFSSSLSQPFESVLDSYHHEMRMKQQDIESCRDEARRAFSRKMDW</sequence>
<dbReference type="EMBL" id="CP017195">
    <property type="protein sequence ID" value="QDJ28317.1"/>
    <property type="molecule type" value="Genomic_DNA"/>
</dbReference>
<proteinExistence type="predicted"/>
<organism evidence="2 3">
    <name type="scientific">Pseudolactococcus paracarnosus</name>
    <dbReference type="NCBI Taxonomy" id="2749962"/>
    <lineage>
        <taxon>Bacteria</taxon>
        <taxon>Bacillati</taxon>
        <taxon>Bacillota</taxon>
        <taxon>Bacilli</taxon>
        <taxon>Lactobacillales</taxon>
        <taxon>Streptococcaceae</taxon>
        <taxon>Pseudolactococcus</taxon>
    </lineage>
</organism>
<evidence type="ECO:0000313" key="3">
    <source>
        <dbReference type="Proteomes" id="UP000516280"/>
    </source>
</evidence>
<evidence type="ECO:0000313" key="2">
    <source>
        <dbReference type="EMBL" id="QDJ28317.1"/>
    </source>
</evidence>